<dbReference type="RefSeq" id="WP_310139521.1">
    <property type="nucleotide sequence ID" value="NZ_JAVDTR010000005.1"/>
</dbReference>
<dbReference type="EMBL" id="JAVDTR010000005">
    <property type="protein sequence ID" value="MDR6723899.1"/>
    <property type="molecule type" value="Genomic_DNA"/>
</dbReference>
<dbReference type="AlphaFoldDB" id="A0AAP5H4I6"/>
<dbReference type="SUPFAM" id="SSF55383">
    <property type="entry name" value="Copper amine oxidase, domain N"/>
    <property type="match status" value="1"/>
</dbReference>
<dbReference type="Pfam" id="PF07833">
    <property type="entry name" value="Cu_amine_oxidN1"/>
    <property type="match status" value="1"/>
</dbReference>
<feature type="domain" description="Copper amine oxidase-like N-terminal" evidence="2">
    <location>
        <begin position="35"/>
        <end position="126"/>
    </location>
</feature>
<evidence type="ECO:0000313" key="3">
    <source>
        <dbReference type="EMBL" id="MDR6723899.1"/>
    </source>
</evidence>
<dbReference type="Gene3D" id="3.30.457.10">
    <property type="entry name" value="Copper amine oxidase-like, N-terminal domain"/>
    <property type="match status" value="1"/>
</dbReference>
<sequence>MFKKITSVCVASVLFGIIAVPGFAETSRAEIHTGVIVNNRVLIPLRVVSQHLGAKVQWDAYSKSILLTKNDKKIALAVNFKNANINDYVESMDSPVELIRATAYVPLRFVSQTLGADLQWNKEAKQANVSLDNHHIMISMQPDPVQIADAQKLTQARLNELLTKLDETSNMPDIKQIRAYFKPYFTEQLIQSILDGLQLQGEGVRFGAPETGIHYTSSTTATLSQSYVLGNTLTGDSHYVYDRNVEFLYSRGIWKVHKIKVYLRDIPYLGY</sequence>
<feature type="signal peptide" evidence="1">
    <location>
        <begin position="1"/>
        <end position="24"/>
    </location>
</feature>
<comment type="caution">
    <text evidence="3">The sequence shown here is derived from an EMBL/GenBank/DDBJ whole genome shotgun (WGS) entry which is preliminary data.</text>
</comment>
<evidence type="ECO:0000259" key="2">
    <source>
        <dbReference type="Pfam" id="PF07833"/>
    </source>
</evidence>
<name>A0AAP5H4I6_PAEAM</name>
<organism evidence="3 4">
    <name type="scientific">Paenibacillus amylolyticus</name>
    <dbReference type="NCBI Taxonomy" id="1451"/>
    <lineage>
        <taxon>Bacteria</taxon>
        <taxon>Bacillati</taxon>
        <taxon>Bacillota</taxon>
        <taxon>Bacilli</taxon>
        <taxon>Bacillales</taxon>
        <taxon>Paenibacillaceae</taxon>
        <taxon>Paenibacillus</taxon>
    </lineage>
</organism>
<feature type="chain" id="PRO_5042822148" description="Copper amine oxidase-like N-terminal domain-containing protein" evidence="1">
    <location>
        <begin position="25"/>
        <end position="271"/>
    </location>
</feature>
<protein>
    <recommendedName>
        <fullName evidence="2">Copper amine oxidase-like N-terminal domain-containing protein</fullName>
    </recommendedName>
</protein>
<gene>
    <name evidence="3" type="ORF">J2W91_002361</name>
</gene>
<evidence type="ECO:0000313" key="4">
    <source>
        <dbReference type="Proteomes" id="UP001254832"/>
    </source>
</evidence>
<dbReference type="InterPro" id="IPR036582">
    <property type="entry name" value="Mao_N_sf"/>
</dbReference>
<accession>A0AAP5H4I6</accession>
<dbReference type="InterPro" id="IPR012854">
    <property type="entry name" value="Cu_amine_oxidase-like_N"/>
</dbReference>
<proteinExistence type="predicted"/>
<dbReference type="Proteomes" id="UP001254832">
    <property type="component" value="Unassembled WGS sequence"/>
</dbReference>
<reference evidence="3" key="1">
    <citation type="submission" date="2023-07" db="EMBL/GenBank/DDBJ databases">
        <title>Sorghum-associated microbial communities from plants grown in Nebraska, USA.</title>
        <authorList>
            <person name="Schachtman D."/>
        </authorList>
    </citation>
    <scope>NUCLEOTIDE SEQUENCE</scope>
    <source>
        <strain evidence="3">BE80</strain>
    </source>
</reference>
<evidence type="ECO:0000256" key="1">
    <source>
        <dbReference type="SAM" id="SignalP"/>
    </source>
</evidence>
<keyword evidence="1" id="KW-0732">Signal</keyword>